<feature type="domain" description="Mechanosensitive ion channel MscS" evidence="9">
    <location>
        <begin position="113"/>
        <end position="178"/>
    </location>
</feature>
<dbReference type="Pfam" id="PF05552">
    <property type="entry name" value="MS_channel_1st_1"/>
    <property type="match status" value="1"/>
</dbReference>
<dbReference type="InterPro" id="IPR010920">
    <property type="entry name" value="LSM_dom_sf"/>
</dbReference>
<dbReference type="InterPro" id="IPR049278">
    <property type="entry name" value="MS_channel_C"/>
</dbReference>
<evidence type="ECO:0000259" key="10">
    <source>
        <dbReference type="Pfam" id="PF21082"/>
    </source>
</evidence>
<feature type="transmembrane region" description="Helical" evidence="7">
    <location>
        <begin position="64"/>
        <end position="89"/>
    </location>
</feature>
<evidence type="ECO:0000256" key="1">
    <source>
        <dbReference type="ARBA" id="ARBA00004651"/>
    </source>
</evidence>
<dbReference type="Gene3D" id="2.30.30.60">
    <property type="match status" value="1"/>
</dbReference>
<evidence type="ECO:0000259" key="11">
    <source>
        <dbReference type="Pfam" id="PF21088"/>
    </source>
</evidence>
<dbReference type="InterPro" id="IPR011066">
    <property type="entry name" value="MscS_channel_C_sf"/>
</dbReference>
<feature type="transmembrane region" description="Helical" evidence="7">
    <location>
        <begin position="20"/>
        <end position="43"/>
    </location>
</feature>
<feature type="domain" description="Mechanosensitive ion channel transmembrane helices 2/3" evidence="11">
    <location>
        <begin position="72"/>
        <end position="111"/>
    </location>
</feature>
<reference evidence="12" key="1">
    <citation type="submission" date="2023-07" db="EMBL/GenBank/DDBJ databases">
        <title>Genomic Encyclopedia of Type Strains, Phase IV (KMG-IV): sequencing the most valuable type-strain genomes for metagenomic binning, comparative biology and taxonomic classification.</title>
        <authorList>
            <person name="Goeker M."/>
        </authorList>
    </citation>
    <scope>NUCLEOTIDE SEQUENCE</scope>
    <source>
        <strain evidence="12">DSM 21202</strain>
    </source>
</reference>
<evidence type="ECO:0000256" key="2">
    <source>
        <dbReference type="ARBA" id="ARBA00008017"/>
    </source>
</evidence>
<evidence type="ECO:0000313" key="13">
    <source>
        <dbReference type="Proteomes" id="UP001229244"/>
    </source>
</evidence>
<organism evidence="12 13">
    <name type="scientific">Amorphus orientalis</name>
    <dbReference type="NCBI Taxonomy" id="649198"/>
    <lineage>
        <taxon>Bacteria</taxon>
        <taxon>Pseudomonadati</taxon>
        <taxon>Pseudomonadota</taxon>
        <taxon>Alphaproteobacteria</taxon>
        <taxon>Hyphomicrobiales</taxon>
        <taxon>Amorphaceae</taxon>
        <taxon>Amorphus</taxon>
    </lineage>
</organism>
<evidence type="ECO:0000259" key="9">
    <source>
        <dbReference type="Pfam" id="PF00924"/>
    </source>
</evidence>
<keyword evidence="7" id="KW-0406">Ion transport</keyword>
<dbReference type="SUPFAM" id="SSF82689">
    <property type="entry name" value="Mechanosensitive channel protein MscS (YggB), C-terminal domain"/>
    <property type="match status" value="1"/>
</dbReference>
<dbReference type="AlphaFoldDB" id="A0AAE3VNF7"/>
<dbReference type="GO" id="GO:0005886">
    <property type="term" value="C:plasma membrane"/>
    <property type="evidence" value="ECO:0007669"/>
    <property type="project" value="UniProtKB-SubCell"/>
</dbReference>
<dbReference type="InterPro" id="IPR049142">
    <property type="entry name" value="MS_channel_1st"/>
</dbReference>
<sequence>MDMIDSVSADAKSAIEPILAWLALQGMSVIYALLILLIGWRVAHWIRRMVERALARSKRIDATVHAFLASLAYYFVLAVVIIAVLQLFGFQTTSLIAVMGAASLAIGLALQGTLSNLAAGVMILAFRPFKQGDYITVAGQSGTVKAITLFTTELATPDNVQIIVPNGSAWGTTVTNYSVYTTRRLDLSVGISYEDSIDQGLATLRAMADSDPRVARDPEPFVYVAELGDSQVTLTLRVWCASADLWALKTDFTKRVKEEIEGAGLSIPYPHTTLVSPAGASGAAPAKSSGGPAGASPA</sequence>
<dbReference type="Pfam" id="PF21088">
    <property type="entry name" value="MS_channel_1st"/>
    <property type="match status" value="1"/>
</dbReference>
<dbReference type="RefSeq" id="WP_306885093.1">
    <property type="nucleotide sequence ID" value="NZ_JAUSUL010000002.1"/>
</dbReference>
<dbReference type="Pfam" id="PF00924">
    <property type="entry name" value="MS_channel_2nd"/>
    <property type="match status" value="1"/>
</dbReference>
<dbReference type="InterPro" id="IPR045275">
    <property type="entry name" value="MscS_archaea/bacteria_type"/>
</dbReference>
<keyword evidence="3" id="KW-1003">Cell membrane</keyword>
<evidence type="ECO:0000256" key="4">
    <source>
        <dbReference type="ARBA" id="ARBA00022692"/>
    </source>
</evidence>
<keyword evidence="7" id="KW-0813">Transport</keyword>
<keyword evidence="13" id="KW-1185">Reference proteome</keyword>
<keyword evidence="7" id="KW-0407">Ion channel</keyword>
<dbReference type="SUPFAM" id="SSF50182">
    <property type="entry name" value="Sm-like ribonucleoproteins"/>
    <property type="match status" value="1"/>
</dbReference>
<accession>A0AAE3VNF7</accession>
<dbReference type="Proteomes" id="UP001229244">
    <property type="component" value="Unassembled WGS sequence"/>
</dbReference>
<dbReference type="InterPro" id="IPR006685">
    <property type="entry name" value="MscS_channel_2nd"/>
</dbReference>
<keyword evidence="4 7" id="KW-0812">Transmembrane</keyword>
<feature type="transmembrane region" description="Helical" evidence="7">
    <location>
        <begin position="95"/>
        <end position="126"/>
    </location>
</feature>
<evidence type="ECO:0000256" key="6">
    <source>
        <dbReference type="ARBA" id="ARBA00023136"/>
    </source>
</evidence>
<feature type="region of interest" description="Disordered" evidence="8">
    <location>
        <begin position="278"/>
        <end position="298"/>
    </location>
</feature>
<feature type="domain" description="Mechanosensitive ion channel MscS C-terminal" evidence="10">
    <location>
        <begin position="186"/>
        <end position="267"/>
    </location>
</feature>
<keyword evidence="7" id="KW-0997">Cell inner membrane</keyword>
<evidence type="ECO:0000313" key="12">
    <source>
        <dbReference type="EMBL" id="MDQ0315256.1"/>
    </source>
</evidence>
<dbReference type="PANTHER" id="PTHR30221">
    <property type="entry name" value="SMALL-CONDUCTANCE MECHANOSENSITIVE CHANNEL"/>
    <property type="match status" value="1"/>
</dbReference>
<dbReference type="SUPFAM" id="SSF82861">
    <property type="entry name" value="Mechanosensitive channel protein MscS (YggB), transmembrane region"/>
    <property type="match status" value="1"/>
</dbReference>
<dbReference type="Pfam" id="PF21082">
    <property type="entry name" value="MS_channel_3rd"/>
    <property type="match status" value="1"/>
</dbReference>
<keyword evidence="6 7" id="KW-0472">Membrane</keyword>
<dbReference type="InterPro" id="IPR023408">
    <property type="entry name" value="MscS_beta-dom_sf"/>
</dbReference>
<keyword evidence="5 7" id="KW-1133">Transmembrane helix</keyword>
<evidence type="ECO:0000256" key="3">
    <source>
        <dbReference type="ARBA" id="ARBA00022475"/>
    </source>
</evidence>
<comment type="caution">
    <text evidence="12">The sequence shown here is derived from an EMBL/GenBank/DDBJ whole genome shotgun (WGS) entry which is preliminary data.</text>
</comment>
<name>A0AAE3VNF7_9HYPH</name>
<comment type="function">
    <text evidence="7">Mechanosensitive channel that participates in the regulation of osmotic pressure changes within the cell, opening in response to stretch forces in the membrane lipid bilayer, without the need for other proteins. Contributes to normal resistance to hypoosmotic shock. Forms an ion channel of 1.0 nanosiemens conductance with a slight preference for anions.</text>
</comment>
<dbReference type="GO" id="GO:0008381">
    <property type="term" value="F:mechanosensitive monoatomic ion channel activity"/>
    <property type="evidence" value="ECO:0007669"/>
    <property type="project" value="InterPro"/>
</dbReference>
<comment type="caution">
    <text evidence="7">Lacks conserved residue(s) required for the propagation of feature annotation.</text>
</comment>
<evidence type="ECO:0000256" key="8">
    <source>
        <dbReference type="SAM" id="MobiDB-lite"/>
    </source>
</evidence>
<dbReference type="EMBL" id="JAUSUL010000002">
    <property type="protein sequence ID" value="MDQ0315256.1"/>
    <property type="molecule type" value="Genomic_DNA"/>
</dbReference>
<gene>
    <name evidence="12" type="ORF">J2S73_001713</name>
</gene>
<proteinExistence type="inferred from homology"/>
<comment type="subcellular location">
    <subcellularLocation>
        <location evidence="7">Cell inner membrane</location>
        <topology evidence="7">Multi-pass membrane protein</topology>
    </subcellularLocation>
    <subcellularLocation>
        <location evidence="1">Cell membrane</location>
        <topology evidence="1">Multi-pass membrane protein</topology>
    </subcellularLocation>
</comment>
<dbReference type="Gene3D" id="3.30.70.100">
    <property type="match status" value="1"/>
</dbReference>
<dbReference type="InterPro" id="IPR008910">
    <property type="entry name" value="MSC_TM_helix"/>
</dbReference>
<evidence type="ECO:0000256" key="5">
    <source>
        <dbReference type="ARBA" id="ARBA00022989"/>
    </source>
</evidence>
<evidence type="ECO:0000256" key="7">
    <source>
        <dbReference type="RuleBase" id="RU369025"/>
    </source>
</evidence>
<dbReference type="InterPro" id="IPR011014">
    <property type="entry name" value="MscS_channel_TM-2"/>
</dbReference>
<comment type="similarity">
    <text evidence="2 7">Belongs to the MscS (TC 1.A.23) family.</text>
</comment>
<dbReference type="Gene3D" id="1.10.287.1260">
    <property type="match status" value="1"/>
</dbReference>
<protein>
    <recommendedName>
        <fullName evidence="7">Small-conductance mechanosensitive channel</fullName>
    </recommendedName>
</protein>
<comment type="subunit">
    <text evidence="7">Homoheptamer.</text>
</comment>
<dbReference type="PANTHER" id="PTHR30221:SF8">
    <property type="entry name" value="SMALL-CONDUCTANCE MECHANOSENSITIVE CHANNEL"/>
    <property type="match status" value="1"/>
</dbReference>